<dbReference type="EMBL" id="AP023368">
    <property type="protein sequence ID" value="BCK01480.1"/>
    <property type="molecule type" value="Genomic_DNA"/>
</dbReference>
<organism evidence="1 2">
    <name type="scientific">Anaerocolumna chitinilytica</name>
    <dbReference type="NCBI Taxonomy" id="1727145"/>
    <lineage>
        <taxon>Bacteria</taxon>
        <taxon>Bacillati</taxon>
        <taxon>Bacillota</taxon>
        <taxon>Clostridia</taxon>
        <taxon>Lachnospirales</taxon>
        <taxon>Lachnospiraceae</taxon>
        <taxon>Anaerocolumna</taxon>
    </lineage>
</organism>
<dbReference type="AlphaFoldDB" id="A0A7M3SA62"/>
<protein>
    <recommendedName>
        <fullName evidence="3">ABC transporter ATP-binding protein</fullName>
    </recommendedName>
</protein>
<dbReference type="PANTHER" id="PTHR42855">
    <property type="entry name" value="ABC TRANSPORTER ATP-BINDING SUBUNIT"/>
    <property type="match status" value="1"/>
</dbReference>
<keyword evidence="2" id="KW-1185">Reference proteome</keyword>
<name>A0A7M3SA62_9FIRM</name>
<proteinExistence type="predicted"/>
<reference evidence="1 2" key="1">
    <citation type="submission" date="2020-08" db="EMBL/GenBank/DDBJ databases">
        <title>Draft genome sequencing of an Anaerocolumna strain isolated from anoxic soil subjected to BSD treatment.</title>
        <authorList>
            <person name="Uek A."/>
            <person name="Tonouchi A."/>
        </authorList>
    </citation>
    <scope>NUCLEOTIDE SEQUENCE [LARGE SCALE GENOMIC DNA]</scope>
    <source>
        <strain evidence="1 2">CTTW</strain>
    </source>
</reference>
<evidence type="ECO:0008006" key="3">
    <source>
        <dbReference type="Google" id="ProtNLM"/>
    </source>
</evidence>
<evidence type="ECO:0000313" key="2">
    <source>
        <dbReference type="Proteomes" id="UP000515703"/>
    </source>
</evidence>
<evidence type="ECO:0000313" key="1">
    <source>
        <dbReference type="EMBL" id="BCK01480.1"/>
    </source>
</evidence>
<reference evidence="1 2" key="2">
    <citation type="submission" date="2020-08" db="EMBL/GenBank/DDBJ databases">
        <authorList>
            <person name="Ueki A."/>
            <person name="Tonouchi A."/>
        </authorList>
    </citation>
    <scope>NUCLEOTIDE SEQUENCE [LARGE SCALE GENOMIC DNA]</scope>
    <source>
        <strain evidence="1 2">CTTW</strain>
    </source>
</reference>
<dbReference type="Gene3D" id="3.40.50.300">
    <property type="entry name" value="P-loop containing nucleotide triphosphate hydrolases"/>
    <property type="match status" value="1"/>
</dbReference>
<sequence>MYCKYIFYREETIWPYLPKIKNTISKIIGKKTHILLLDEPTNHLDINDLEWLENFLINYDGTILVISHESYFLDKVTTRTLEMGY</sequence>
<dbReference type="KEGG" id="acht:bsdcttw_45200"/>
<dbReference type="InterPro" id="IPR027417">
    <property type="entry name" value="P-loop_NTPase"/>
</dbReference>
<dbReference type="InterPro" id="IPR051309">
    <property type="entry name" value="ABCF_ATPase"/>
</dbReference>
<dbReference type="PANTHER" id="PTHR42855:SF2">
    <property type="entry name" value="DRUG RESISTANCE ABC TRANSPORTER,ATP-BINDING PROTEIN"/>
    <property type="match status" value="1"/>
</dbReference>
<gene>
    <name evidence="1" type="ORF">bsdcttw_45200</name>
</gene>
<dbReference type="Proteomes" id="UP000515703">
    <property type="component" value="Chromosome"/>
</dbReference>
<accession>A0A7M3SA62</accession>
<dbReference type="SUPFAM" id="SSF52540">
    <property type="entry name" value="P-loop containing nucleoside triphosphate hydrolases"/>
    <property type="match status" value="1"/>
</dbReference>